<evidence type="ECO:0000313" key="2">
    <source>
        <dbReference type="Proteomes" id="UP000218418"/>
    </source>
</evidence>
<reference evidence="1 2" key="1">
    <citation type="submission" date="2017-06" db="EMBL/GenBank/DDBJ databases">
        <title>Genome sequencing of cyanobaciteial culture collection at National Institute for Environmental Studies (NIES).</title>
        <authorList>
            <person name="Hirose Y."/>
            <person name="Shimura Y."/>
            <person name="Fujisawa T."/>
            <person name="Nakamura Y."/>
            <person name="Kawachi M."/>
        </authorList>
    </citation>
    <scope>NUCLEOTIDE SEQUENCE [LARGE SCALE GENOMIC DNA]</scope>
    <source>
        <strain evidence="1 2">NIES-267</strain>
    </source>
</reference>
<dbReference type="EMBL" id="AP018227">
    <property type="protein sequence ID" value="BAY85335.1"/>
    <property type="molecule type" value="Genomic_DNA"/>
</dbReference>
<dbReference type="OrthoDB" id="426753at2"/>
<dbReference type="AlphaFoldDB" id="A0A1Z4LVQ0"/>
<dbReference type="InterPro" id="IPR054053">
    <property type="entry name" value="DUF6887"/>
</dbReference>
<proteinExistence type="predicted"/>
<evidence type="ECO:0000313" key="1">
    <source>
        <dbReference type="EMBL" id="BAY85335.1"/>
    </source>
</evidence>
<dbReference type="Pfam" id="PF21826">
    <property type="entry name" value="DUF6887"/>
    <property type="match status" value="1"/>
</dbReference>
<protein>
    <submittedName>
        <fullName evidence="1">Uncharacterized protein</fullName>
    </submittedName>
</protein>
<accession>A0A1Z4LVQ0</accession>
<keyword evidence="2" id="KW-1185">Reference proteome</keyword>
<gene>
    <name evidence="1" type="ORF">NIES267_48350</name>
</gene>
<name>A0A1Z4LVQ0_9CYAN</name>
<sequence>MTKPNYKAMTQLELKQYIFTHRDDKDAIHEAVLRIQKNGTALGSSDDLKQFIEQKRLQDNNS</sequence>
<organism evidence="1 2">
    <name type="scientific">Calothrix parasitica NIES-267</name>
    <dbReference type="NCBI Taxonomy" id="1973488"/>
    <lineage>
        <taxon>Bacteria</taxon>
        <taxon>Bacillati</taxon>
        <taxon>Cyanobacteriota</taxon>
        <taxon>Cyanophyceae</taxon>
        <taxon>Nostocales</taxon>
        <taxon>Calotrichaceae</taxon>
        <taxon>Calothrix</taxon>
    </lineage>
</organism>
<dbReference type="Proteomes" id="UP000218418">
    <property type="component" value="Chromosome"/>
</dbReference>